<name>C5BKE4_TERTT</name>
<evidence type="ECO:0000313" key="4">
    <source>
        <dbReference type="Proteomes" id="UP000009080"/>
    </source>
</evidence>
<sequence>MVFKQVKSCKSAILLALGIALNGCAPQEQATQLRFELQAPTGARIDLGFYLSAIELRGDDGQWLPLHLSGKQPVALVHLTDQATQQMVSGQLSTDGGDYRGLRFTVGVPEALNHANPLTAAFPLNDSGMFWSWQQGYKFLRIDAAGSNKWALHVGSTGCQSPSAIRPPASPCAQSNRVTITLPDYNPSSDHIAVDIRALAALVDKHASSSPEPINSPEPVDCSMHYAMQPVCRAMFDTIGLNADTGECHTDCTSQQLFHRIH</sequence>
<dbReference type="STRING" id="377629.TERTU_4659"/>
<dbReference type="KEGG" id="ttu:TERTU_4659"/>
<feature type="chain" id="PRO_5002946387" evidence="1">
    <location>
        <begin position="31"/>
        <end position="262"/>
    </location>
</feature>
<organism evidence="3 4">
    <name type="scientific">Teredinibacter turnerae (strain ATCC 39867 / T7901)</name>
    <dbReference type="NCBI Taxonomy" id="377629"/>
    <lineage>
        <taxon>Bacteria</taxon>
        <taxon>Pseudomonadati</taxon>
        <taxon>Pseudomonadota</taxon>
        <taxon>Gammaproteobacteria</taxon>
        <taxon>Cellvibrionales</taxon>
        <taxon>Cellvibrionaceae</taxon>
        <taxon>Teredinibacter</taxon>
    </lineage>
</organism>
<evidence type="ECO:0000256" key="1">
    <source>
        <dbReference type="SAM" id="SignalP"/>
    </source>
</evidence>
<dbReference type="InterPro" id="IPR023977">
    <property type="entry name" value="MbnP-like"/>
</dbReference>
<evidence type="ECO:0000259" key="2">
    <source>
        <dbReference type="Pfam" id="PF20243"/>
    </source>
</evidence>
<dbReference type="Pfam" id="PF20243">
    <property type="entry name" value="MbnP"/>
    <property type="match status" value="1"/>
</dbReference>
<feature type="domain" description="Copper-binding protein MbnP-like" evidence="2">
    <location>
        <begin position="46"/>
        <end position="201"/>
    </location>
</feature>
<dbReference type="Proteomes" id="UP000009080">
    <property type="component" value="Chromosome"/>
</dbReference>
<reference evidence="3 4" key="1">
    <citation type="journal article" date="2009" name="PLoS ONE">
        <title>The complete genome of Teredinibacter turnerae T7901: an intracellular endosymbiont of marine wood-boring bivalves (shipworms).</title>
        <authorList>
            <person name="Yang J.C."/>
            <person name="Madupu R."/>
            <person name="Durkin A.S."/>
            <person name="Ekborg N.A."/>
            <person name="Pedamallu C.S."/>
            <person name="Hostetler J.B."/>
            <person name="Radune D."/>
            <person name="Toms B.S."/>
            <person name="Henrissat B."/>
            <person name="Coutinho P.M."/>
            <person name="Schwarz S."/>
            <person name="Field L."/>
            <person name="Trindade-Silva A.E."/>
            <person name="Soares C.A.G."/>
            <person name="Elshahawi S."/>
            <person name="Hanora A."/>
            <person name="Schmidt E.W."/>
            <person name="Haygood M.G."/>
            <person name="Posfai J."/>
            <person name="Benner J."/>
            <person name="Madinger C."/>
            <person name="Nove J."/>
            <person name="Anton B."/>
            <person name="Chaudhary K."/>
            <person name="Foster J."/>
            <person name="Holman A."/>
            <person name="Kumar S."/>
            <person name="Lessard P.A."/>
            <person name="Luyten Y.A."/>
            <person name="Slatko B."/>
            <person name="Wood N."/>
            <person name="Wu B."/>
            <person name="Teplitski M."/>
            <person name="Mougous J.D."/>
            <person name="Ward N."/>
            <person name="Eisen J.A."/>
            <person name="Badger J.H."/>
            <person name="Distel D.L."/>
        </authorList>
    </citation>
    <scope>NUCLEOTIDE SEQUENCE [LARGE SCALE GENOMIC DNA]</scope>
    <source>
        <strain evidence="4">ATCC 39867 / T7901</strain>
    </source>
</reference>
<accession>C5BKE4</accession>
<feature type="signal peptide" evidence="1">
    <location>
        <begin position="1"/>
        <end position="30"/>
    </location>
</feature>
<gene>
    <name evidence="3" type="ordered locus">TERTU_4659</name>
</gene>
<evidence type="ECO:0000313" key="3">
    <source>
        <dbReference type="EMBL" id="ACR11492.1"/>
    </source>
</evidence>
<protein>
    <submittedName>
        <fullName evidence="3">Lipoprotein</fullName>
    </submittedName>
</protein>
<dbReference type="InterPro" id="IPR046863">
    <property type="entry name" value="MbnP-like_dom"/>
</dbReference>
<keyword evidence="1" id="KW-0732">Signal</keyword>
<proteinExistence type="predicted"/>
<keyword evidence="4" id="KW-1185">Reference proteome</keyword>
<dbReference type="eggNOG" id="ENOG5032UQN">
    <property type="taxonomic scope" value="Bacteria"/>
</dbReference>
<dbReference type="AlphaFoldDB" id="C5BKE4"/>
<keyword evidence="3" id="KW-0449">Lipoprotein</keyword>
<dbReference type="NCBIfam" id="TIGR04052">
    <property type="entry name" value="MbnP_like_WxW"/>
    <property type="match status" value="1"/>
</dbReference>
<dbReference type="HOGENOM" id="CLU_078774_0_0_6"/>
<dbReference type="OrthoDB" id="64245at2"/>
<dbReference type="RefSeq" id="WP_015817604.1">
    <property type="nucleotide sequence ID" value="NC_012997.1"/>
</dbReference>
<dbReference type="EMBL" id="CP001614">
    <property type="protein sequence ID" value="ACR11492.1"/>
    <property type="molecule type" value="Genomic_DNA"/>
</dbReference>